<protein>
    <submittedName>
        <fullName evidence="8">Serine/threonine-protein kinase AfsK</fullName>
    </submittedName>
</protein>
<dbReference type="PROSITE" id="PS00107">
    <property type="entry name" value="PROTEIN_KINASE_ATP"/>
    <property type="match status" value="1"/>
</dbReference>
<keyword evidence="4 5" id="KW-0067">ATP-binding</keyword>
<dbReference type="Gene3D" id="1.10.510.10">
    <property type="entry name" value="Transferase(Phosphotransferase) domain 1"/>
    <property type="match status" value="1"/>
</dbReference>
<keyword evidence="1" id="KW-0808">Transferase</keyword>
<feature type="domain" description="Protein kinase" evidence="7">
    <location>
        <begin position="16"/>
        <end position="271"/>
    </location>
</feature>
<dbReference type="InterPro" id="IPR015943">
    <property type="entry name" value="WD40/YVTN_repeat-like_dom_sf"/>
</dbReference>
<evidence type="ECO:0000256" key="3">
    <source>
        <dbReference type="ARBA" id="ARBA00022777"/>
    </source>
</evidence>
<comment type="caution">
    <text evidence="8">The sequence shown here is derived from an EMBL/GenBank/DDBJ whole genome shotgun (WGS) entry which is preliminary data.</text>
</comment>
<evidence type="ECO:0000259" key="7">
    <source>
        <dbReference type="PROSITE" id="PS50011"/>
    </source>
</evidence>
<dbReference type="Pfam" id="PF00069">
    <property type="entry name" value="Pkinase"/>
    <property type="match status" value="1"/>
</dbReference>
<evidence type="ECO:0000256" key="6">
    <source>
        <dbReference type="SAM" id="MobiDB-lite"/>
    </source>
</evidence>
<dbReference type="RefSeq" id="WP_189547182.1">
    <property type="nucleotide sequence ID" value="NZ_BMTF01000025.1"/>
</dbReference>
<keyword evidence="3 8" id="KW-0418">Kinase</keyword>
<evidence type="ECO:0000256" key="2">
    <source>
        <dbReference type="ARBA" id="ARBA00022741"/>
    </source>
</evidence>
<gene>
    <name evidence="8" type="primary">afsK</name>
    <name evidence="8" type="ORF">GCM10015535_57600</name>
</gene>
<dbReference type="Gene3D" id="2.130.10.10">
    <property type="entry name" value="YVTN repeat-like/Quinoprotein amine dehydrogenase"/>
    <property type="match status" value="1"/>
</dbReference>
<dbReference type="InterPro" id="IPR017441">
    <property type="entry name" value="Protein_kinase_ATP_BS"/>
</dbReference>
<evidence type="ECO:0000313" key="8">
    <source>
        <dbReference type="EMBL" id="GGV93810.1"/>
    </source>
</evidence>
<dbReference type="Pfam" id="PF13360">
    <property type="entry name" value="PQQ_2"/>
    <property type="match status" value="1"/>
</dbReference>
<feature type="compositionally biased region" description="Low complexity" evidence="6">
    <location>
        <begin position="392"/>
        <end position="401"/>
    </location>
</feature>
<dbReference type="Gene3D" id="3.30.200.20">
    <property type="entry name" value="Phosphorylase Kinase, domain 1"/>
    <property type="match status" value="1"/>
</dbReference>
<dbReference type="PANTHER" id="PTHR43289:SF34">
    <property type="entry name" value="SERINE_THREONINE-PROTEIN KINASE YBDM-RELATED"/>
    <property type="match status" value="1"/>
</dbReference>
<evidence type="ECO:0000256" key="4">
    <source>
        <dbReference type="ARBA" id="ARBA00022840"/>
    </source>
</evidence>
<feature type="binding site" evidence="5">
    <location>
        <position position="49"/>
    </location>
    <ligand>
        <name>ATP</name>
        <dbReference type="ChEBI" id="CHEBI:30616"/>
    </ligand>
</feature>
<dbReference type="InterPro" id="IPR002372">
    <property type="entry name" value="PQQ_rpt_dom"/>
</dbReference>
<accession>A0ABQ2W6R9</accession>
<keyword evidence="2 5" id="KW-0547">Nucleotide-binding</keyword>
<keyword evidence="9" id="KW-1185">Reference proteome</keyword>
<name>A0ABQ2W6R9_9ACTN</name>
<reference evidence="9" key="1">
    <citation type="journal article" date="2019" name="Int. J. Syst. Evol. Microbiol.">
        <title>The Global Catalogue of Microorganisms (GCM) 10K type strain sequencing project: providing services to taxonomists for standard genome sequencing and annotation.</title>
        <authorList>
            <consortium name="The Broad Institute Genomics Platform"/>
            <consortium name="The Broad Institute Genome Sequencing Center for Infectious Disease"/>
            <person name="Wu L."/>
            <person name="Ma J."/>
        </authorList>
    </citation>
    <scope>NUCLEOTIDE SEQUENCE [LARGE SCALE GENOMIC DNA]</scope>
    <source>
        <strain evidence="9">JCM 4376</strain>
    </source>
</reference>
<dbReference type="InterPro" id="IPR008271">
    <property type="entry name" value="Ser/Thr_kinase_AS"/>
</dbReference>
<dbReference type="SMART" id="SM00220">
    <property type="entry name" value="S_TKc"/>
    <property type="match status" value="1"/>
</dbReference>
<dbReference type="InterPro" id="IPR000719">
    <property type="entry name" value="Prot_kinase_dom"/>
</dbReference>
<dbReference type="SUPFAM" id="SSF56112">
    <property type="entry name" value="Protein kinase-like (PK-like)"/>
    <property type="match status" value="1"/>
</dbReference>
<sequence length="773" mass="78532">MIEPLPPGRARLIGPYQLLGLLGAGGMGEVYLARPAGARDAFAGLVALKTVRPDLDLDDGFRIRFRREIDAAGAVRSPYTAALVGGDASGRLPWLATEYVPGPSLAEAVTRGGPMPEQVVRELGADLARALADMHAVRVLHRDLKPGNVLLGADGAKVIDFGIAQAFDATQLTRTGVVVGSPGYISPEHVNGSQSLVPASDVFCLGAVLAFAATGRGPFDDSDMAAVIFRIAQGEAELSGVPPQLRAVIEECLRSDAEARPSPRQLVDMLLPGDRAGVAATGPFRWTESIRGLLATHAAGARAVAEAEVPSAAAPPAPFHTPDRGGPAALAPTPVVPVAVPGDGRGNKGLWIGLTAAAVAVCVVLGAVLLPGLFSRDGGGNDNAGGTGGGAANPTASASDAARTKAGPAVIPGADAGHTGDFGAAAADVSTKPLGWKAWKAKIADGPVECVLADTSLVCGGPKRITVLDAANGRQRWQTPPGKAGTGPASVAAVIGTTVYAFEGRALVARGLADGAEKWREPLPDSTGVADSVQSGGVLYYATKATGTGGVRILAHELTGKHALKWDKPWDDPAAEVELALADGRLVAVGDGVTVFKSANGARLGGIGAGDITCRTPVLKGKELLCSGSNGLTVVDVTAPQNRRTIADGVDVAYRPAVSRDGKVLVSSRLRVYAFGLADGRQYWATYDGGEGLETAGGLAVAGDNAVVVDGYGMTALAVASVGEAEDVGTGLPSEWPDTPDGPLDPSSITLVARGDAVFLTFDDGTVISVYAP</sequence>
<evidence type="ECO:0000256" key="5">
    <source>
        <dbReference type="PROSITE-ProRule" id="PRU10141"/>
    </source>
</evidence>
<dbReference type="EMBL" id="BMTF01000025">
    <property type="protein sequence ID" value="GGV93810.1"/>
    <property type="molecule type" value="Genomic_DNA"/>
</dbReference>
<evidence type="ECO:0000313" key="9">
    <source>
        <dbReference type="Proteomes" id="UP000660675"/>
    </source>
</evidence>
<dbReference type="Proteomes" id="UP000660675">
    <property type="component" value="Unassembled WGS sequence"/>
</dbReference>
<feature type="region of interest" description="Disordered" evidence="6">
    <location>
        <begin position="385"/>
        <end position="412"/>
    </location>
</feature>
<proteinExistence type="predicted"/>
<dbReference type="PROSITE" id="PS50011">
    <property type="entry name" value="PROTEIN_KINASE_DOM"/>
    <property type="match status" value="1"/>
</dbReference>
<organism evidence="8 9">
    <name type="scientific">Streptomyces gelaticus</name>
    <dbReference type="NCBI Taxonomy" id="285446"/>
    <lineage>
        <taxon>Bacteria</taxon>
        <taxon>Bacillati</taxon>
        <taxon>Actinomycetota</taxon>
        <taxon>Actinomycetes</taxon>
        <taxon>Kitasatosporales</taxon>
        <taxon>Streptomycetaceae</taxon>
        <taxon>Streptomyces</taxon>
    </lineage>
</organism>
<dbReference type="GO" id="GO:0016301">
    <property type="term" value="F:kinase activity"/>
    <property type="evidence" value="ECO:0007669"/>
    <property type="project" value="UniProtKB-KW"/>
</dbReference>
<evidence type="ECO:0000256" key="1">
    <source>
        <dbReference type="ARBA" id="ARBA00022679"/>
    </source>
</evidence>
<dbReference type="InterPro" id="IPR011047">
    <property type="entry name" value="Quinoprotein_ADH-like_sf"/>
</dbReference>
<dbReference type="CDD" id="cd14014">
    <property type="entry name" value="STKc_PknB_like"/>
    <property type="match status" value="1"/>
</dbReference>
<dbReference type="PROSITE" id="PS00108">
    <property type="entry name" value="PROTEIN_KINASE_ST"/>
    <property type="match status" value="1"/>
</dbReference>
<dbReference type="SUPFAM" id="SSF50998">
    <property type="entry name" value="Quinoprotein alcohol dehydrogenase-like"/>
    <property type="match status" value="1"/>
</dbReference>
<dbReference type="InterPro" id="IPR011009">
    <property type="entry name" value="Kinase-like_dom_sf"/>
</dbReference>
<dbReference type="PANTHER" id="PTHR43289">
    <property type="entry name" value="MITOGEN-ACTIVATED PROTEIN KINASE KINASE KINASE 20-RELATED"/>
    <property type="match status" value="1"/>
</dbReference>